<proteinExistence type="inferred from homology"/>
<evidence type="ECO:0000313" key="6">
    <source>
        <dbReference type="Proteomes" id="UP001164803"/>
    </source>
</evidence>
<evidence type="ECO:0000256" key="1">
    <source>
        <dbReference type="ARBA" id="ARBA00006284"/>
    </source>
</evidence>
<dbReference type="InterPro" id="IPR018197">
    <property type="entry name" value="Glycerate_kinase_RE-like"/>
</dbReference>
<evidence type="ECO:0000256" key="3">
    <source>
        <dbReference type="ARBA" id="ARBA00022777"/>
    </source>
</evidence>
<keyword evidence="6" id="KW-1185">Reference proteome</keyword>
<dbReference type="InterPro" id="IPR004381">
    <property type="entry name" value="Glycerate_kinase"/>
</dbReference>
<dbReference type="SUPFAM" id="SSF110738">
    <property type="entry name" value="Glycerate kinase I"/>
    <property type="match status" value="1"/>
</dbReference>
<dbReference type="Gene3D" id="3.40.50.10350">
    <property type="entry name" value="Glycerate kinase, domain 1"/>
    <property type="match status" value="1"/>
</dbReference>
<comment type="similarity">
    <text evidence="1 4">Belongs to the glycerate kinase type-1 family.</text>
</comment>
<organism evidence="5 6">
    <name type="scientific">Alicyclobacillus dauci</name>
    <dbReference type="NCBI Taxonomy" id="1475485"/>
    <lineage>
        <taxon>Bacteria</taxon>
        <taxon>Bacillati</taxon>
        <taxon>Bacillota</taxon>
        <taxon>Bacilli</taxon>
        <taxon>Bacillales</taxon>
        <taxon>Alicyclobacillaceae</taxon>
        <taxon>Alicyclobacillus</taxon>
    </lineage>
</organism>
<protein>
    <submittedName>
        <fullName evidence="5">Glycerate kinase</fullName>
    </submittedName>
</protein>
<dbReference type="RefSeq" id="WP_268045314.1">
    <property type="nucleotide sequence ID" value="NZ_CP104064.1"/>
</dbReference>
<sequence length="376" mass="39130">MNIVIAPDSYKGSLSALEVGQTIERAMQNAMNGVQCDVIPMADGGEGTMDALVFATDGQLVSCEVMGPLLKPTLARYGVLGNGRTVVIEMAQAVGLPMIDERDRNPMNTSTYGVGQLLRRALDDGYRDFVVGIGGSATNDGGIGFLTALGAQFFDVDGKPVELTGRGMTTVAKVDLAGLDSRIPDSTIRVACDVENELTGDNGASAVFGPQKGADAAMIRVLDDGLKRYASLMESAFQRPNLSAASGAGAAGGMGFALMGIDAELVSGAELVGDACHLRDRLAKADVVVTGEGRSDTQTLSGKVPYYVAKVARELAKPVILISGSFDPDCPTLQEQFTSIHAASCGPASLKEAMQRAEANLYAAALNVAKLVRMAV</sequence>
<dbReference type="GO" id="GO:0016301">
    <property type="term" value="F:kinase activity"/>
    <property type="evidence" value="ECO:0007669"/>
    <property type="project" value="UniProtKB-KW"/>
</dbReference>
<dbReference type="NCBIfam" id="TIGR00045">
    <property type="entry name" value="glycerate kinase"/>
    <property type="match status" value="1"/>
</dbReference>
<reference evidence="5" key="1">
    <citation type="submission" date="2022-08" db="EMBL/GenBank/DDBJ databases">
        <title>Alicyclobacillus dauci DSM2870, complete genome.</title>
        <authorList>
            <person name="Wang Q."/>
            <person name="Cai R."/>
            <person name="Wang Z."/>
        </authorList>
    </citation>
    <scope>NUCLEOTIDE SEQUENCE</scope>
    <source>
        <strain evidence="5">DSM 28700</strain>
    </source>
</reference>
<dbReference type="InterPro" id="IPR018193">
    <property type="entry name" value="Glyc_kinase_flavodox-like_fold"/>
</dbReference>
<dbReference type="InterPro" id="IPR036129">
    <property type="entry name" value="Glycerate_kinase_sf"/>
</dbReference>
<dbReference type="Gene3D" id="3.90.1510.10">
    <property type="entry name" value="Glycerate kinase, domain 2"/>
    <property type="match status" value="1"/>
</dbReference>
<evidence type="ECO:0000313" key="5">
    <source>
        <dbReference type="EMBL" id="WAH37790.1"/>
    </source>
</evidence>
<evidence type="ECO:0000256" key="2">
    <source>
        <dbReference type="ARBA" id="ARBA00022679"/>
    </source>
</evidence>
<dbReference type="PANTHER" id="PTHR21599">
    <property type="entry name" value="GLYCERATE KINASE"/>
    <property type="match status" value="1"/>
</dbReference>
<accession>A0ABY6Z6Y9</accession>
<dbReference type="Pfam" id="PF02595">
    <property type="entry name" value="Gly_kinase"/>
    <property type="match status" value="1"/>
</dbReference>
<gene>
    <name evidence="5" type="ORF">NZD86_04605</name>
</gene>
<dbReference type="EMBL" id="CP104064">
    <property type="protein sequence ID" value="WAH37790.1"/>
    <property type="molecule type" value="Genomic_DNA"/>
</dbReference>
<dbReference type="Proteomes" id="UP001164803">
    <property type="component" value="Chromosome"/>
</dbReference>
<name>A0ABY6Z6Y9_9BACL</name>
<keyword evidence="3 4" id="KW-0418">Kinase</keyword>
<keyword evidence="2 4" id="KW-0808">Transferase</keyword>
<dbReference type="PIRSF" id="PIRSF006078">
    <property type="entry name" value="GlxK"/>
    <property type="match status" value="1"/>
</dbReference>
<evidence type="ECO:0000256" key="4">
    <source>
        <dbReference type="PIRNR" id="PIRNR006078"/>
    </source>
</evidence>
<dbReference type="PANTHER" id="PTHR21599:SF0">
    <property type="entry name" value="GLYCERATE KINASE"/>
    <property type="match status" value="1"/>
</dbReference>